<dbReference type="Proteomes" id="UP000433577">
    <property type="component" value="Plasmid p1"/>
</dbReference>
<protein>
    <submittedName>
        <fullName evidence="2">Uncharacterized protein</fullName>
    </submittedName>
</protein>
<dbReference type="RefSeq" id="WP_158958857.1">
    <property type="nucleotide sequence ID" value="NZ_CP046917.1"/>
</dbReference>
<keyword evidence="3" id="KW-1185">Reference proteome</keyword>
<keyword evidence="2" id="KW-0614">Plasmid</keyword>
<organism evidence="2 3">
    <name type="scientific">Paraburkholderia acidisoli</name>
    <dbReference type="NCBI Taxonomy" id="2571748"/>
    <lineage>
        <taxon>Bacteria</taxon>
        <taxon>Pseudomonadati</taxon>
        <taxon>Pseudomonadota</taxon>
        <taxon>Betaproteobacteria</taxon>
        <taxon>Burkholderiales</taxon>
        <taxon>Burkholderiaceae</taxon>
        <taxon>Paraburkholderia</taxon>
    </lineage>
</organism>
<evidence type="ECO:0000313" key="3">
    <source>
        <dbReference type="Proteomes" id="UP000433577"/>
    </source>
</evidence>
<geneLocation type="plasmid" evidence="2 3">
    <name>p1</name>
</geneLocation>
<feature type="region of interest" description="Disordered" evidence="1">
    <location>
        <begin position="18"/>
        <end position="50"/>
    </location>
</feature>
<name>A0A7Z2GSK5_9BURK</name>
<gene>
    <name evidence="2" type="ORF">FAZ98_34690</name>
</gene>
<accession>A0A7Z2GSK5</accession>
<sequence>MAAHLFFRALAELFPGSNGDVRKAHRSQPPSTSAHASTPAQPRTVGQGASNETLVTIADLPNLFVDEGDCIVQLIPAFDERPRDTRFGIKMLPDLAPHWSVLREHRVPLNDAIASAIRSYGRPAIAPVTTPADMSQLDVNRQMQAPHHEATGLAPAQMQPAAGMPLGTSSQRADMLAATHGRVVTWGEEKFPNRKRTGKPFYTSFAMRIDTVMGEQILQGEGLKDAIAESQCKVGDVVSVRRLKKIKVPAFRESGQPVMKDGQQVLWDKWLWSITH</sequence>
<dbReference type="OrthoDB" id="8962498at2"/>
<dbReference type="KEGG" id="pacs:FAZ98_34690"/>
<dbReference type="EMBL" id="CP046917">
    <property type="protein sequence ID" value="QGZ66985.1"/>
    <property type="molecule type" value="Genomic_DNA"/>
</dbReference>
<reference evidence="2 3" key="1">
    <citation type="submission" date="2019-12" db="EMBL/GenBank/DDBJ databases">
        <title>Paraburkholderia acidiphila 7Q-K02 sp. nov and Paraburkholderia acidisoli DHF22 sp. nov., two strains isolated from forest soil.</title>
        <authorList>
            <person name="Gao Z."/>
            <person name="Qiu L."/>
        </authorList>
    </citation>
    <scope>NUCLEOTIDE SEQUENCE [LARGE SCALE GENOMIC DNA]</scope>
    <source>
        <strain evidence="2 3">DHF22</strain>
        <plasmid evidence="2 3">p1</plasmid>
    </source>
</reference>
<proteinExistence type="predicted"/>
<dbReference type="AlphaFoldDB" id="A0A7Z2GSK5"/>
<feature type="compositionally biased region" description="Polar residues" evidence="1">
    <location>
        <begin position="28"/>
        <end position="41"/>
    </location>
</feature>
<evidence type="ECO:0000256" key="1">
    <source>
        <dbReference type="SAM" id="MobiDB-lite"/>
    </source>
</evidence>
<evidence type="ECO:0000313" key="2">
    <source>
        <dbReference type="EMBL" id="QGZ66985.1"/>
    </source>
</evidence>